<dbReference type="InterPro" id="IPR042982">
    <property type="entry name" value="GBX-1/2"/>
</dbReference>
<dbReference type="EMBL" id="KQ982482">
    <property type="protein sequence ID" value="KYQ55873.1"/>
    <property type="molecule type" value="Genomic_DNA"/>
</dbReference>
<dbReference type="Pfam" id="PF00046">
    <property type="entry name" value="Homeodomain"/>
    <property type="match status" value="1"/>
</dbReference>
<dbReference type="InterPro" id="IPR001356">
    <property type="entry name" value="HD"/>
</dbReference>
<dbReference type="PROSITE" id="PS50071">
    <property type="entry name" value="HOMEOBOX_2"/>
    <property type="match status" value="1"/>
</dbReference>
<protein>
    <recommendedName>
        <fullName evidence="5">Homeobox protein unplugged</fullName>
    </recommendedName>
</protein>
<keyword evidence="3 6" id="KW-0371">Homeobox</keyword>
<evidence type="ECO:0000256" key="6">
    <source>
        <dbReference type="PROSITE-ProRule" id="PRU00108"/>
    </source>
</evidence>
<dbReference type="GO" id="GO:0051960">
    <property type="term" value="P:regulation of nervous system development"/>
    <property type="evidence" value="ECO:0007669"/>
    <property type="project" value="TreeGrafter"/>
</dbReference>
<comment type="subcellular location">
    <subcellularLocation>
        <location evidence="1 6 7">Nucleus</location>
    </subcellularLocation>
</comment>
<feature type="domain" description="Homeobox" evidence="9">
    <location>
        <begin position="261"/>
        <end position="321"/>
    </location>
</feature>
<proteinExistence type="predicted"/>
<evidence type="ECO:0000259" key="9">
    <source>
        <dbReference type="PROSITE" id="PS50071"/>
    </source>
</evidence>
<keyword evidence="2 6" id="KW-0238">DNA-binding</keyword>
<dbReference type="GO" id="GO:0000977">
    <property type="term" value="F:RNA polymerase II transcription regulatory region sequence-specific DNA binding"/>
    <property type="evidence" value="ECO:0007669"/>
    <property type="project" value="TreeGrafter"/>
</dbReference>
<feature type="compositionally biased region" description="Acidic residues" evidence="8">
    <location>
        <begin position="1"/>
        <end position="10"/>
    </location>
</feature>
<dbReference type="PANTHER" id="PTHR24334">
    <property type="entry name" value="HOMEOBOX PROTEIN GBX"/>
    <property type="match status" value="1"/>
</dbReference>
<feature type="compositionally biased region" description="Basic and acidic residues" evidence="8">
    <location>
        <begin position="59"/>
        <end position="75"/>
    </location>
</feature>
<reference evidence="10 11" key="1">
    <citation type="submission" date="2015-09" db="EMBL/GenBank/DDBJ databases">
        <title>Trachymyrmex zeteki WGS genome.</title>
        <authorList>
            <person name="Nygaard S."/>
            <person name="Hu H."/>
            <person name="Boomsma J."/>
            <person name="Zhang G."/>
        </authorList>
    </citation>
    <scope>NUCLEOTIDE SEQUENCE [LARGE SCALE GENOMIC DNA]</scope>
    <source>
        <strain evidence="10">Tzet28-1</strain>
        <tissue evidence="10">Whole body</tissue>
    </source>
</reference>
<evidence type="ECO:0000256" key="8">
    <source>
        <dbReference type="SAM" id="MobiDB-lite"/>
    </source>
</evidence>
<dbReference type="InterPro" id="IPR009057">
    <property type="entry name" value="Homeodomain-like_sf"/>
</dbReference>
<dbReference type="Gene3D" id="1.10.10.60">
    <property type="entry name" value="Homeodomain-like"/>
    <property type="match status" value="1"/>
</dbReference>
<evidence type="ECO:0000256" key="2">
    <source>
        <dbReference type="ARBA" id="ARBA00023125"/>
    </source>
</evidence>
<accession>A0A151X641</accession>
<keyword evidence="11" id="KW-1185">Reference proteome</keyword>
<feature type="region of interest" description="Disordered" evidence="8">
    <location>
        <begin position="1"/>
        <end position="75"/>
    </location>
</feature>
<feature type="region of interest" description="Disordered" evidence="8">
    <location>
        <begin position="171"/>
        <end position="267"/>
    </location>
</feature>
<evidence type="ECO:0000313" key="10">
    <source>
        <dbReference type="EMBL" id="KYQ55873.1"/>
    </source>
</evidence>
<feature type="region of interest" description="Disordered" evidence="8">
    <location>
        <begin position="121"/>
        <end position="159"/>
    </location>
</feature>
<feature type="compositionally biased region" description="Basic and acidic residues" evidence="8">
    <location>
        <begin position="195"/>
        <end position="204"/>
    </location>
</feature>
<dbReference type="PRINTS" id="PR00024">
    <property type="entry name" value="HOMEOBOX"/>
</dbReference>
<dbReference type="AlphaFoldDB" id="A0A151X641"/>
<organism evidence="10 11">
    <name type="scientific">Mycetomoellerius zeteki</name>
    <dbReference type="NCBI Taxonomy" id="64791"/>
    <lineage>
        <taxon>Eukaryota</taxon>
        <taxon>Metazoa</taxon>
        <taxon>Ecdysozoa</taxon>
        <taxon>Arthropoda</taxon>
        <taxon>Hexapoda</taxon>
        <taxon>Insecta</taxon>
        <taxon>Pterygota</taxon>
        <taxon>Neoptera</taxon>
        <taxon>Endopterygota</taxon>
        <taxon>Hymenoptera</taxon>
        <taxon>Apocrita</taxon>
        <taxon>Aculeata</taxon>
        <taxon>Formicoidea</taxon>
        <taxon>Formicidae</taxon>
        <taxon>Myrmicinae</taxon>
        <taxon>Mycetomoellerius</taxon>
    </lineage>
</organism>
<evidence type="ECO:0000256" key="3">
    <source>
        <dbReference type="ARBA" id="ARBA00023155"/>
    </source>
</evidence>
<evidence type="ECO:0000256" key="1">
    <source>
        <dbReference type="ARBA" id="ARBA00004123"/>
    </source>
</evidence>
<feature type="compositionally biased region" description="Low complexity" evidence="8">
    <location>
        <begin position="145"/>
        <end position="156"/>
    </location>
</feature>
<dbReference type="PANTHER" id="PTHR24334:SF0">
    <property type="entry name" value="HOMEOBOX PROTEIN UNPLUGGED"/>
    <property type="match status" value="1"/>
</dbReference>
<dbReference type="Proteomes" id="UP000075809">
    <property type="component" value="Unassembled WGS sequence"/>
</dbReference>
<dbReference type="STRING" id="64791.A0A151X641"/>
<dbReference type="GO" id="GO:0000981">
    <property type="term" value="F:DNA-binding transcription factor activity, RNA polymerase II-specific"/>
    <property type="evidence" value="ECO:0007669"/>
    <property type="project" value="InterPro"/>
</dbReference>
<dbReference type="InterPro" id="IPR020479">
    <property type="entry name" value="HD_metazoa"/>
</dbReference>
<evidence type="ECO:0000256" key="4">
    <source>
        <dbReference type="ARBA" id="ARBA00023242"/>
    </source>
</evidence>
<dbReference type="CDD" id="cd00086">
    <property type="entry name" value="homeodomain"/>
    <property type="match status" value="1"/>
</dbReference>
<keyword evidence="4 6" id="KW-0539">Nucleus</keyword>
<dbReference type="SUPFAM" id="SSF46689">
    <property type="entry name" value="Homeodomain-like"/>
    <property type="match status" value="1"/>
</dbReference>
<evidence type="ECO:0000256" key="7">
    <source>
        <dbReference type="RuleBase" id="RU000682"/>
    </source>
</evidence>
<dbReference type="GO" id="GO:0005634">
    <property type="term" value="C:nucleus"/>
    <property type="evidence" value="ECO:0007669"/>
    <property type="project" value="UniProtKB-SubCell"/>
</dbReference>
<evidence type="ECO:0000313" key="11">
    <source>
        <dbReference type="Proteomes" id="UP000075809"/>
    </source>
</evidence>
<dbReference type="SMART" id="SM00389">
    <property type="entry name" value="HOX"/>
    <property type="match status" value="1"/>
</dbReference>
<evidence type="ECO:0000256" key="5">
    <source>
        <dbReference type="ARBA" id="ARBA00068822"/>
    </source>
</evidence>
<feature type="DNA-binding region" description="Homeobox" evidence="6">
    <location>
        <begin position="263"/>
        <end position="322"/>
    </location>
</feature>
<dbReference type="FunFam" id="1.10.10.60:FF:000360">
    <property type="entry name" value="Gastrulation brain homeobox"/>
    <property type="match status" value="1"/>
</dbReference>
<sequence length="478" mass="51659">MDMSVEETELDVGSASDELESSVAEPKLARRPTPRPFTIESLIGSAREDHDTGGGGGIMRDDRTNGSEEEEHRDREYQLYQRHYLATAAASTLPSGFGVPLGLYSAWLPMRMYGGSGASGIPMLPPQHPSTGYPTHPELHQSRLSQPSIPPSSHSQGYYALDGCRRVTNQRAPSSFTDSEDEDGSVGSPASPAHDLSKSRHGSENGRASAESDEEGGGAAGSGESHDISDGVVSGAGNAAPSPSRPLENGQNSSASGAGGNKARRRRTAFTSEQLLELEREFHAKKYLSLTERSHIAHALKLSEVQVKIWFQNRRAKWKRVKAGLSGGGVGVGDGLQCFWTPQWCHGTTHFRYKNRGADTGACEPFSGQIASPSSGEVRESTTRETDAFERGWVLGSIVVSVGRCFGTSEYISEFERSVYVKAVGVSSTGNYYVVAISRIDQPCDHCSCITLVKHYNKAEAHKTLGYRLAYVVILCRQ</sequence>
<name>A0A151X641_9HYME</name>
<dbReference type="InterPro" id="IPR017970">
    <property type="entry name" value="Homeobox_CS"/>
</dbReference>
<gene>
    <name evidence="10" type="ORF">ALC60_05155</name>
</gene>
<dbReference type="PROSITE" id="PS00027">
    <property type="entry name" value="HOMEOBOX_1"/>
    <property type="match status" value="1"/>
</dbReference>